<name>A0A970BAT3_9GAMM</name>
<dbReference type="SUPFAM" id="SSF56954">
    <property type="entry name" value="Outer membrane efflux proteins (OEP)"/>
    <property type="match status" value="1"/>
</dbReference>
<dbReference type="AlphaFoldDB" id="A0A970BAT3"/>
<dbReference type="Proteomes" id="UP000653472">
    <property type="component" value="Unassembled WGS sequence"/>
</dbReference>
<dbReference type="Gene3D" id="1.20.1600.10">
    <property type="entry name" value="Outer membrane efflux proteins (OEP)"/>
    <property type="match status" value="1"/>
</dbReference>
<keyword evidence="2" id="KW-0732">Signal</keyword>
<sequence length="431" mass="47172">MLSSCCRPAAGLALLLGLAMAATAASPAPEAPHPSGPLTLADATALAIKANPKLARFVYDRAAAGGQRLQAGLGPRPELGIELENFGGTGPYRGADSIEATLRLTIAWQRIAKRQARIGVTDARLAQLDHTEIMARLDVVAETTRRFLDVIESQAQLALAARGVGYAEQTLAAAKRRVAIGAASSLEVNRARIALERVQLEHEHYEHLLATQRRRLGAQWGETVPQFERADGELGQLPDAPDYTALLERLRRSPDYARYDVEQRLREAQLRLARQESNDDPRFSAGVRRLQGSGDYALVASLLLPLSISNRNQGAIVEAEALRDRVAVDRQAAAVESETVLYDFVQALRHARTMAESLRSVLLPQADEALMLTRRGYANGRYSQIDLLDAQQTRLDLEQEWLTNVADYHRTLAAVDRMTALAPDTNASLQP</sequence>
<feature type="signal peptide" evidence="2">
    <location>
        <begin position="1"/>
        <end position="24"/>
    </location>
</feature>
<proteinExistence type="inferred from homology"/>
<protein>
    <submittedName>
        <fullName evidence="3">TolC family protein</fullName>
    </submittedName>
</protein>
<organism evidence="3 4">
    <name type="scientific">Solimonas marina</name>
    <dbReference type="NCBI Taxonomy" id="2714601"/>
    <lineage>
        <taxon>Bacteria</taxon>
        <taxon>Pseudomonadati</taxon>
        <taxon>Pseudomonadota</taxon>
        <taxon>Gammaproteobacteria</taxon>
        <taxon>Nevskiales</taxon>
        <taxon>Nevskiaceae</taxon>
        <taxon>Solimonas</taxon>
    </lineage>
</organism>
<evidence type="ECO:0000313" key="3">
    <source>
        <dbReference type="EMBL" id="NKF23706.1"/>
    </source>
</evidence>
<evidence type="ECO:0000313" key="4">
    <source>
        <dbReference type="Proteomes" id="UP000653472"/>
    </source>
</evidence>
<evidence type="ECO:0000256" key="2">
    <source>
        <dbReference type="SAM" id="SignalP"/>
    </source>
</evidence>
<dbReference type="PANTHER" id="PTHR30203">
    <property type="entry name" value="OUTER MEMBRANE CATION EFFLUX PROTEIN"/>
    <property type="match status" value="1"/>
</dbReference>
<dbReference type="GO" id="GO:0015562">
    <property type="term" value="F:efflux transmembrane transporter activity"/>
    <property type="evidence" value="ECO:0007669"/>
    <property type="project" value="InterPro"/>
</dbReference>
<accession>A0A970BAT3</accession>
<evidence type="ECO:0000256" key="1">
    <source>
        <dbReference type="ARBA" id="ARBA00007613"/>
    </source>
</evidence>
<comment type="caution">
    <text evidence="3">The sequence shown here is derived from an EMBL/GenBank/DDBJ whole genome shotgun (WGS) entry which is preliminary data.</text>
</comment>
<gene>
    <name evidence="3" type="ORF">G7Y82_15415</name>
</gene>
<dbReference type="InterPro" id="IPR003423">
    <property type="entry name" value="OMP_efflux"/>
</dbReference>
<keyword evidence="4" id="KW-1185">Reference proteome</keyword>
<dbReference type="RefSeq" id="WP_168149029.1">
    <property type="nucleotide sequence ID" value="NZ_JAAVXB010000009.1"/>
</dbReference>
<feature type="chain" id="PRO_5037868486" evidence="2">
    <location>
        <begin position="25"/>
        <end position="431"/>
    </location>
</feature>
<comment type="similarity">
    <text evidence="1">Belongs to the outer membrane factor (OMF) (TC 1.B.17) family.</text>
</comment>
<dbReference type="PANTHER" id="PTHR30203:SF24">
    <property type="entry name" value="BLR4935 PROTEIN"/>
    <property type="match status" value="1"/>
</dbReference>
<reference evidence="3" key="1">
    <citation type="submission" date="2020-03" db="EMBL/GenBank/DDBJ databases">
        <title>Solimonas marina sp. nov., isolated from deep seawater of the Pacific Ocean.</title>
        <authorList>
            <person name="Liu X."/>
            <person name="Lai Q."/>
            <person name="Sun F."/>
            <person name="Gai Y."/>
            <person name="Li G."/>
            <person name="Shao Z."/>
        </authorList>
    </citation>
    <scope>NUCLEOTIDE SEQUENCE</scope>
    <source>
        <strain evidence="3">C16B3</strain>
    </source>
</reference>
<dbReference type="Pfam" id="PF02321">
    <property type="entry name" value="OEP"/>
    <property type="match status" value="1"/>
</dbReference>
<dbReference type="EMBL" id="JAAVXB010000009">
    <property type="protein sequence ID" value="NKF23706.1"/>
    <property type="molecule type" value="Genomic_DNA"/>
</dbReference>
<dbReference type="InterPro" id="IPR010131">
    <property type="entry name" value="MdtP/NodT-like"/>
</dbReference>